<reference evidence="2 3" key="1">
    <citation type="submission" date="2020-06" db="EMBL/GenBank/DDBJ databases">
        <title>Transcriptomic and genomic resources for Thalictrum thalictroides and T. hernandezii: Facilitating candidate gene discovery in an emerging model plant lineage.</title>
        <authorList>
            <person name="Arias T."/>
            <person name="Riano-Pachon D.M."/>
            <person name="Di Stilio V.S."/>
        </authorList>
    </citation>
    <scope>NUCLEOTIDE SEQUENCE [LARGE SCALE GENOMIC DNA]</scope>
    <source>
        <strain evidence="3">cv. WT478/WT964</strain>
        <tissue evidence="2">Leaves</tissue>
    </source>
</reference>
<evidence type="ECO:0000256" key="1">
    <source>
        <dbReference type="SAM" id="MobiDB-lite"/>
    </source>
</evidence>
<keyword evidence="3" id="KW-1185">Reference proteome</keyword>
<dbReference type="AlphaFoldDB" id="A0A7J6VJD7"/>
<sequence>MTNTEFVPFDTRSIVSVPTKTDKVVHPDKVSQVRQWLYGQVQQPPVLENNFQPNLVPPGIPHTCGTHLVPAVDTQLQVQNIALGEQNRVEQGNGNGNRRIRRRNRNQPAWGRENHPINPDLPRIPRPDGPHGDPPDPFDSDSSFDEAYRDGRVLDQLFRFLEKNHQGDIRIDVLEFDGKMDLDVFIDWLNRVPIVTIPAEYDYGSGYEDL</sequence>
<organism evidence="2 3">
    <name type="scientific">Thalictrum thalictroides</name>
    <name type="common">Rue-anemone</name>
    <name type="synonym">Anemone thalictroides</name>
    <dbReference type="NCBI Taxonomy" id="46969"/>
    <lineage>
        <taxon>Eukaryota</taxon>
        <taxon>Viridiplantae</taxon>
        <taxon>Streptophyta</taxon>
        <taxon>Embryophyta</taxon>
        <taxon>Tracheophyta</taxon>
        <taxon>Spermatophyta</taxon>
        <taxon>Magnoliopsida</taxon>
        <taxon>Ranunculales</taxon>
        <taxon>Ranunculaceae</taxon>
        <taxon>Thalictroideae</taxon>
        <taxon>Thalictrum</taxon>
    </lineage>
</organism>
<proteinExistence type="predicted"/>
<evidence type="ECO:0000313" key="2">
    <source>
        <dbReference type="EMBL" id="KAF5184315.1"/>
    </source>
</evidence>
<dbReference type="Proteomes" id="UP000554482">
    <property type="component" value="Unassembled WGS sequence"/>
</dbReference>
<protein>
    <submittedName>
        <fullName evidence="2">Uncharacterized protein</fullName>
    </submittedName>
</protein>
<feature type="region of interest" description="Disordered" evidence="1">
    <location>
        <begin position="84"/>
        <end position="145"/>
    </location>
</feature>
<comment type="caution">
    <text evidence="2">The sequence shown here is derived from an EMBL/GenBank/DDBJ whole genome shotgun (WGS) entry which is preliminary data.</text>
</comment>
<gene>
    <name evidence="2" type="ORF">FRX31_026096</name>
</gene>
<name>A0A7J6VJD7_THATH</name>
<feature type="compositionally biased region" description="Basic and acidic residues" evidence="1">
    <location>
        <begin position="123"/>
        <end position="134"/>
    </location>
</feature>
<evidence type="ECO:0000313" key="3">
    <source>
        <dbReference type="Proteomes" id="UP000554482"/>
    </source>
</evidence>
<accession>A0A7J6VJD7</accession>
<dbReference type="EMBL" id="JABWDY010032251">
    <property type="protein sequence ID" value="KAF5184315.1"/>
    <property type="molecule type" value="Genomic_DNA"/>
</dbReference>